<sequence>MRFLPTKRTLKRWAIGLGILLGVLLLINAGLAWSVESRFERLVADVRAQGDPASIAELAPPPIPAAENAAVQIDAIRPWLTDFSKDYGAFYETELGKQLDNLQPGEMPDDKQAEAMRAILDRYADLERQIEAASAAPQYASTADFSLAFNAFTEAQLARLQHLRTIARFVDWRVQTLLADGNQEAAIDWSLSLIKLSALCGQEPTTVSFLVTVAMRTIALHDLHQSLLAGPADAATHAKVDRVLEALEQDVRLEQVFRTERAFGISACIEQGWRSAPPVIGSFLGWPIKRVFLRPIEFYLEIIPLADAPYHEVKQEFQAGGKLAVPTGKGVFADLLAPSVEATIKAANRDTAFIRSLRVLNALQQSGDDAPSLDDIDLPATSKIDPFTGQPLVVKKTDAGWLVYSVGENQTDDGGMLEEVQDVGFGPVQGVGSEGDEG</sequence>
<gene>
    <name evidence="1" type="ORF">Pla123a_33030</name>
</gene>
<evidence type="ECO:0000313" key="2">
    <source>
        <dbReference type="Proteomes" id="UP000318478"/>
    </source>
</evidence>
<keyword evidence="2" id="KW-1185">Reference proteome</keyword>
<protein>
    <recommendedName>
        <fullName evidence="3">Bacterial type II secretion system protein G</fullName>
    </recommendedName>
</protein>
<evidence type="ECO:0000313" key="1">
    <source>
        <dbReference type="EMBL" id="TWT74480.1"/>
    </source>
</evidence>
<dbReference type="Proteomes" id="UP000318478">
    <property type="component" value="Unassembled WGS sequence"/>
</dbReference>
<proteinExistence type="predicted"/>
<dbReference type="EMBL" id="SJPO01000008">
    <property type="protein sequence ID" value="TWT74480.1"/>
    <property type="molecule type" value="Genomic_DNA"/>
</dbReference>
<dbReference type="AlphaFoldDB" id="A0A5C5YGG9"/>
<dbReference type="OrthoDB" id="274376at2"/>
<accession>A0A5C5YGG9</accession>
<name>A0A5C5YGG9_9BACT</name>
<evidence type="ECO:0008006" key="3">
    <source>
        <dbReference type="Google" id="ProtNLM"/>
    </source>
</evidence>
<dbReference type="RefSeq" id="WP_146588885.1">
    <property type="nucleotide sequence ID" value="NZ_SJPO01000008.1"/>
</dbReference>
<reference evidence="1 2" key="1">
    <citation type="submission" date="2019-02" db="EMBL/GenBank/DDBJ databases">
        <title>Deep-cultivation of Planctomycetes and their phenomic and genomic characterization uncovers novel biology.</title>
        <authorList>
            <person name="Wiegand S."/>
            <person name="Jogler M."/>
            <person name="Boedeker C."/>
            <person name="Pinto D."/>
            <person name="Vollmers J."/>
            <person name="Rivas-Marin E."/>
            <person name="Kohn T."/>
            <person name="Peeters S.H."/>
            <person name="Heuer A."/>
            <person name="Rast P."/>
            <person name="Oberbeckmann S."/>
            <person name="Bunk B."/>
            <person name="Jeske O."/>
            <person name="Meyerdierks A."/>
            <person name="Storesund J.E."/>
            <person name="Kallscheuer N."/>
            <person name="Luecker S."/>
            <person name="Lage O.M."/>
            <person name="Pohl T."/>
            <person name="Merkel B.J."/>
            <person name="Hornburger P."/>
            <person name="Mueller R.-W."/>
            <person name="Bruemmer F."/>
            <person name="Labrenz M."/>
            <person name="Spormann A.M."/>
            <person name="Op Den Camp H."/>
            <person name="Overmann J."/>
            <person name="Amann R."/>
            <person name="Jetten M.S.M."/>
            <person name="Mascher T."/>
            <person name="Medema M.H."/>
            <person name="Devos D.P."/>
            <person name="Kaster A.-K."/>
            <person name="Ovreas L."/>
            <person name="Rohde M."/>
            <person name="Galperin M.Y."/>
            <person name="Jogler C."/>
        </authorList>
    </citation>
    <scope>NUCLEOTIDE SEQUENCE [LARGE SCALE GENOMIC DNA]</scope>
    <source>
        <strain evidence="1 2">Pla123a</strain>
    </source>
</reference>
<comment type="caution">
    <text evidence="1">The sequence shown here is derived from an EMBL/GenBank/DDBJ whole genome shotgun (WGS) entry which is preliminary data.</text>
</comment>
<organism evidence="1 2">
    <name type="scientific">Posidoniimonas polymericola</name>
    <dbReference type="NCBI Taxonomy" id="2528002"/>
    <lineage>
        <taxon>Bacteria</taxon>
        <taxon>Pseudomonadati</taxon>
        <taxon>Planctomycetota</taxon>
        <taxon>Planctomycetia</taxon>
        <taxon>Pirellulales</taxon>
        <taxon>Lacipirellulaceae</taxon>
        <taxon>Posidoniimonas</taxon>
    </lineage>
</organism>